<dbReference type="PANTHER" id="PTHR31013:SF2">
    <property type="entry name" value="THAUMATIN-LIKE PROTEIN"/>
    <property type="match status" value="1"/>
</dbReference>
<feature type="disulfide bond" evidence="1">
    <location>
        <begin position="182"/>
        <end position="191"/>
    </location>
</feature>
<evidence type="ECO:0000256" key="2">
    <source>
        <dbReference type="SAM" id="SignalP"/>
    </source>
</evidence>
<gene>
    <name evidence="3" type="ORF">INT45_001419</name>
</gene>
<evidence type="ECO:0000256" key="1">
    <source>
        <dbReference type="PIRSR" id="PIRSR002703-1"/>
    </source>
</evidence>
<feature type="signal peptide" evidence="2">
    <location>
        <begin position="1"/>
        <end position="21"/>
    </location>
</feature>
<dbReference type="OrthoDB" id="430315at2759"/>
<dbReference type="PROSITE" id="PS51367">
    <property type="entry name" value="THAUMATIN_2"/>
    <property type="match status" value="1"/>
</dbReference>
<evidence type="ECO:0000313" key="3">
    <source>
        <dbReference type="EMBL" id="KAG2216948.1"/>
    </source>
</evidence>
<dbReference type="Pfam" id="PF00314">
    <property type="entry name" value="Thaumatin"/>
    <property type="match status" value="1"/>
</dbReference>
<dbReference type="PANTHER" id="PTHR31013">
    <property type="entry name" value="THAUMATIN FAMILY PROTEIN-RELATED"/>
    <property type="match status" value="1"/>
</dbReference>
<proteinExistence type="predicted"/>
<protein>
    <recommendedName>
        <fullName evidence="5">Thaumatin-like protein</fullName>
    </recommendedName>
</protein>
<comment type="caution">
    <text evidence="3">The sequence shown here is derived from an EMBL/GenBank/DDBJ whole genome shotgun (WGS) entry which is preliminary data.</text>
</comment>
<name>A0A8H7RUP2_9FUNG</name>
<dbReference type="PROSITE" id="PS51257">
    <property type="entry name" value="PROKAR_LIPOPROTEIN"/>
    <property type="match status" value="1"/>
</dbReference>
<feature type="disulfide bond" evidence="1">
    <location>
        <begin position="192"/>
        <end position="202"/>
    </location>
</feature>
<evidence type="ECO:0000313" key="4">
    <source>
        <dbReference type="Proteomes" id="UP000646827"/>
    </source>
</evidence>
<dbReference type="Gene3D" id="2.60.110.10">
    <property type="entry name" value="Thaumatin"/>
    <property type="match status" value="1"/>
</dbReference>
<reference evidence="3 4" key="1">
    <citation type="submission" date="2020-12" db="EMBL/GenBank/DDBJ databases">
        <title>Metabolic potential, ecology and presence of endohyphal bacteria is reflected in genomic diversity of Mucoromycotina.</title>
        <authorList>
            <person name="Muszewska A."/>
            <person name="Okrasinska A."/>
            <person name="Steczkiewicz K."/>
            <person name="Drgas O."/>
            <person name="Orlowska M."/>
            <person name="Perlinska-Lenart U."/>
            <person name="Aleksandrzak-Piekarczyk T."/>
            <person name="Szatraj K."/>
            <person name="Zielenkiewicz U."/>
            <person name="Pilsyk S."/>
            <person name="Malc E."/>
            <person name="Mieczkowski P."/>
            <person name="Kruszewska J.S."/>
            <person name="Biernat P."/>
            <person name="Pawlowska J."/>
        </authorList>
    </citation>
    <scope>NUCLEOTIDE SEQUENCE [LARGE SCALE GENOMIC DNA]</scope>
    <source>
        <strain evidence="3 4">CBS 142.35</strain>
    </source>
</reference>
<dbReference type="InterPro" id="IPR001938">
    <property type="entry name" value="Thaumatin"/>
</dbReference>
<accession>A0A8H7RUP2</accession>
<dbReference type="SMART" id="SM00205">
    <property type="entry name" value="THN"/>
    <property type="match status" value="1"/>
</dbReference>
<dbReference type="SUPFAM" id="SSF49870">
    <property type="entry name" value="Osmotin, thaumatin-like protein"/>
    <property type="match status" value="1"/>
</dbReference>
<dbReference type="AlphaFoldDB" id="A0A8H7RUP2"/>
<evidence type="ECO:0008006" key="5">
    <source>
        <dbReference type="Google" id="ProtNLM"/>
    </source>
</evidence>
<dbReference type="InterPro" id="IPR037176">
    <property type="entry name" value="Osmotin/thaumatin-like_sf"/>
</dbReference>
<keyword evidence="4" id="KW-1185">Reference proteome</keyword>
<keyword evidence="1" id="KW-1015">Disulfide bond</keyword>
<dbReference type="PIRSF" id="PIRSF002703">
    <property type="entry name" value="Thaumatin"/>
    <property type="match status" value="1"/>
</dbReference>
<dbReference type="FunFam" id="2.60.110.10:FF:000004">
    <property type="entry name" value="THAUMATIN-LIKE PROTEIN 1"/>
    <property type="match status" value="1"/>
</dbReference>
<organism evidence="3 4">
    <name type="scientific">Circinella minor</name>
    <dbReference type="NCBI Taxonomy" id="1195481"/>
    <lineage>
        <taxon>Eukaryota</taxon>
        <taxon>Fungi</taxon>
        <taxon>Fungi incertae sedis</taxon>
        <taxon>Mucoromycota</taxon>
        <taxon>Mucoromycotina</taxon>
        <taxon>Mucoromycetes</taxon>
        <taxon>Mucorales</taxon>
        <taxon>Lichtheimiaceae</taxon>
        <taxon>Circinella</taxon>
    </lineage>
</organism>
<feature type="disulfide bond" evidence="1">
    <location>
        <begin position="162"/>
        <end position="178"/>
    </location>
</feature>
<sequence>MRTTALAFAAALFISSSCVQGYGFGFAAEGSTAGGNKEIAVKNNCKDTIGVGVLTNGQSQPEKTFDLSPGSSQTITKSDKWGGRVWGRHGCQGQSTGKCGTPGTGNPASLAEFFFKGSGDHDYYDISLVDGYNLPITITPKSTGGGDGKYKCGKASCDVPDCPKDFAITDDKGNVIGCQSACSKNNSDEDCCKGAHDDPNVCKPDKQSQSVKEACPDAYSFAYDDQTSTFNCQENSYEVTFC</sequence>
<dbReference type="PRINTS" id="PR00347">
    <property type="entry name" value="THAUMATIN"/>
</dbReference>
<feature type="chain" id="PRO_5034551567" description="Thaumatin-like protein" evidence="2">
    <location>
        <begin position="22"/>
        <end position="242"/>
    </location>
</feature>
<dbReference type="EMBL" id="JAEPRB010000342">
    <property type="protein sequence ID" value="KAG2216948.1"/>
    <property type="molecule type" value="Genomic_DNA"/>
</dbReference>
<dbReference type="Proteomes" id="UP000646827">
    <property type="component" value="Unassembled WGS sequence"/>
</dbReference>
<keyword evidence="2" id="KW-0732">Signal</keyword>
<feature type="disulfide bond" evidence="1">
    <location>
        <begin position="45"/>
        <end position="242"/>
    </location>
</feature>